<dbReference type="Proteomes" id="UP000316580">
    <property type="component" value="Unassembled WGS sequence"/>
</dbReference>
<evidence type="ECO:0000256" key="6">
    <source>
        <dbReference type="SAM" id="Phobius"/>
    </source>
</evidence>
<evidence type="ECO:0000256" key="5">
    <source>
        <dbReference type="SAM" id="MobiDB-lite"/>
    </source>
</evidence>
<dbReference type="OMA" id="TQSKGYE"/>
<feature type="transmembrane region" description="Helical" evidence="6">
    <location>
        <begin position="21"/>
        <end position="41"/>
    </location>
</feature>
<dbReference type="Proteomes" id="UP000353394">
    <property type="component" value="Unassembled WGS sequence"/>
</dbReference>
<dbReference type="GO" id="GO:0005576">
    <property type="term" value="C:extracellular region"/>
    <property type="evidence" value="ECO:0007669"/>
    <property type="project" value="UniProtKB-SubCell"/>
</dbReference>
<dbReference type="RefSeq" id="WP_002994282.1">
    <property type="nucleotide sequence ID" value="NZ_AP014596.1"/>
</dbReference>
<keyword evidence="9" id="KW-0449">Lipoprotein</keyword>
<reference evidence="9 12" key="2">
    <citation type="submission" date="2019-04" db="EMBL/GenBank/DDBJ databases">
        <authorList>
            <consortium name="Pathogen Informatics"/>
        </authorList>
    </citation>
    <scope>NUCLEOTIDE SEQUENCE [LARGE SCALE GENOMIC DNA]</scope>
    <source>
        <strain evidence="9 12">K36395</strain>
    </source>
</reference>
<accession>A0A4U7HVV8</accession>
<keyword evidence="6" id="KW-0472">Membrane</keyword>
<feature type="region of interest" description="Disordered" evidence="5">
    <location>
        <begin position="169"/>
        <end position="240"/>
    </location>
</feature>
<reference evidence="8 11" key="1">
    <citation type="submission" date="2019-02" db="EMBL/GenBank/DDBJ databases">
        <title>Novel genomic isolates of S. pyogenes and S. dysgalactiae subsp. equisimilis associated to necrotising fasciitis (NSTI).</title>
        <authorList>
            <person name="Barrantes I."/>
        </authorList>
    </citation>
    <scope>NUCLEOTIDE SEQUENCE [LARGE SCALE GENOMIC DNA]</scope>
    <source>
        <strain evidence="8 11">SPY2028</strain>
    </source>
</reference>
<dbReference type="EMBL" id="SJLL01000008">
    <property type="protein sequence ID" value="TYK99063.1"/>
    <property type="molecule type" value="Genomic_DNA"/>
</dbReference>
<keyword evidence="6" id="KW-0812">Transmembrane</keyword>
<keyword evidence="3" id="KW-0732">Signal</keyword>
<gene>
    <name evidence="8" type="ORF">E0F66_08220</name>
    <name evidence="7" type="ORF">FGO82_07335</name>
    <name evidence="9" type="ORF">SAMEA1711581_00143</name>
</gene>
<evidence type="ECO:0000256" key="2">
    <source>
        <dbReference type="ARBA" id="ARBA00022525"/>
    </source>
</evidence>
<keyword evidence="2" id="KW-0964">Secreted</keyword>
<dbReference type="STRING" id="1314.SD89_02320"/>
<feature type="coiled-coil region" evidence="4">
    <location>
        <begin position="96"/>
        <end position="126"/>
    </location>
</feature>
<evidence type="ECO:0000313" key="8">
    <source>
        <dbReference type="EMBL" id="TYK99063.1"/>
    </source>
</evidence>
<dbReference type="InterPro" id="IPR041909">
    <property type="entry name" value="Sbi_C3_db_domIV"/>
</dbReference>
<organism evidence="8 11">
    <name type="scientific">Streptococcus pyogenes</name>
    <dbReference type="NCBI Taxonomy" id="1314"/>
    <lineage>
        <taxon>Bacteria</taxon>
        <taxon>Bacillati</taxon>
        <taxon>Bacillota</taxon>
        <taxon>Bacilli</taxon>
        <taxon>Lactobacillales</taxon>
        <taxon>Streptococcaceae</taxon>
        <taxon>Streptococcus</taxon>
    </lineage>
</organism>
<evidence type="ECO:0000313" key="11">
    <source>
        <dbReference type="Proteomes" id="UP000324058"/>
    </source>
</evidence>
<evidence type="ECO:0000313" key="9">
    <source>
        <dbReference type="EMBL" id="VHC94954.1"/>
    </source>
</evidence>
<keyword evidence="6" id="KW-1133">Transmembrane helix</keyword>
<comment type="caution">
    <text evidence="8">The sequence shown here is derived from an EMBL/GenBank/DDBJ whole genome shotgun (WGS) entry which is preliminary data.</text>
</comment>
<comment type="subcellular location">
    <subcellularLocation>
        <location evidence="1">Secreted</location>
    </subcellularLocation>
</comment>
<dbReference type="EMBL" id="CAAIJW010000001">
    <property type="protein sequence ID" value="VHC94954.1"/>
    <property type="molecule type" value="Genomic_DNA"/>
</dbReference>
<feature type="compositionally biased region" description="Polar residues" evidence="5">
    <location>
        <begin position="191"/>
        <end position="212"/>
    </location>
</feature>
<evidence type="ECO:0000256" key="4">
    <source>
        <dbReference type="SAM" id="Coils"/>
    </source>
</evidence>
<reference evidence="7 10" key="3">
    <citation type="submission" date="2019-05" db="EMBL/GenBank/DDBJ databases">
        <title>Novel genomic isolates of S.pyogenes and S.dysgalactiae subsp. equisimilis associated to necrotising fasciitis (NSTI).</title>
        <authorList>
            <person name="Barrantes I."/>
        </authorList>
    </citation>
    <scope>NUCLEOTIDE SEQUENCE [LARGE SCALE GENOMIC DNA]</scope>
    <source>
        <strain evidence="7 10">SPY6028</strain>
    </source>
</reference>
<dbReference type="Gene3D" id="1.10.10.1270">
    <property type="entry name" value="Sbi, C3 binding domain IV"/>
    <property type="match status" value="2"/>
</dbReference>
<evidence type="ECO:0000256" key="3">
    <source>
        <dbReference type="ARBA" id="ARBA00022729"/>
    </source>
</evidence>
<dbReference type="EMBL" id="VCID01000541">
    <property type="protein sequence ID" value="TNY46719.1"/>
    <property type="molecule type" value="Genomic_DNA"/>
</dbReference>
<evidence type="ECO:0000313" key="10">
    <source>
        <dbReference type="Proteomes" id="UP000316580"/>
    </source>
</evidence>
<dbReference type="AlphaFoldDB" id="A0A4U7HVV8"/>
<keyword evidence="4" id="KW-0175">Coiled coil</keyword>
<proteinExistence type="predicted"/>
<sequence length="240" mass="25851">MATMKQYHKGDSMTKSQKEALYWMLSVLTITLIGGSCLIFGSHPQTQDKVAKHSKSAASLLKKAVKAVNDADRLATAAAIQEAQKAVDKLAESSKKKTLQEQLNVAKAKQEQEDAATQAVKAAEETLNQNLKDIAQKAVNDLSNKGKKAALQSRLDAILPAKPIIDEFPRQSGEITDNSYWTPFPGDVSDTYDNSQSPTLDPSSESSASDVTPQPSHPDPIPPQTSSEPSDSGDKQSSKE</sequence>
<dbReference type="SMR" id="A0A4U7HVV8"/>
<evidence type="ECO:0000313" key="12">
    <source>
        <dbReference type="Proteomes" id="UP000353394"/>
    </source>
</evidence>
<protein>
    <submittedName>
        <fullName evidence="9">Lipoprotein</fullName>
    </submittedName>
</protein>
<dbReference type="OrthoDB" id="2237681at2"/>
<dbReference type="Proteomes" id="UP000324058">
    <property type="component" value="Unassembled WGS sequence"/>
</dbReference>
<name>A0A4U7HVV8_STRPY</name>
<evidence type="ECO:0000313" key="7">
    <source>
        <dbReference type="EMBL" id="TNY46719.1"/>
    </source>
</evidence>
<evidence type="ECO:0000256" key="1">
    <source>
        <dbReference type="ARBA" id="ARBA00004613"/>
    </source>
</evidence>